<feature type="transmembrane region" description="Helical" evidence="3">
    <location>
        <begin position="166"/>
        <end position="185"/>
    </location>
</feature>
<dbReference type="InterPro" id="IPR029058">
    <property type="entry name" value="AB_hydrolase_fold"/>
</dbReference>
<name>A0ABD1CWC8_CULPP</name>
<dbReference type="PANTHER" id="PTHR43798:SF14">
    <property type="entry name" value="SERINE HYDROLASE-LIKE PROTEIN DDB_G0286239"/>
    <property type="match status" value="1"/>
</dbReference>
<evidence type="ECO:0000256" key="3">
    <source>
        <dbReference type="SAM" id="Phobius"/>
    </source>
</evidence>
<evidence type="ECO:0000259" key="4">
    <source>
        <dbReference type="Pfam" id="PF00561"/>
    </source>
</evidence>
<dbReference type="SUPFAM" id="SSF53474">
    <property type="entry name" value="alpha/beta-Hydrolases"/>
    <property type="match status" value="2"/>
</dbReference>
<gene>
    <name evidence="5" type="ORF">pipiens_013963</name>
</gene>
<dbReference type="Gene3D" id="3.40.50.1820">
    <property type="entry name" value="alpha/beta hydrolase"/>
    <property type="match status" value="2"/>
</dbReference>
<dbReference type="InterPro" id="IPR000073">
    <property type="entry name" value="AB_hydrolase_1"/>
</dbReference>
<dbReference type="EMBL" id="JBEHCU010008976">
    <property type="protein sequence ID" value="KAL1380748.1"/>
    <property type="molecule type" value="Genomic_DNA"/>
</dbReference>
<proteinExistence type="inferred from homology"/>
<keyword evidence="6" id="KW-1185">Reference proteome</keyword>
<comment type="similarity">
    <text evidence="1">Belongs to the AB hydrolase superfamily.</text>
</comment>
<evidence type="ECO:0000313" key="6">
    <source>
        <dbReference type="Proteomes" id="UP001562425"/>
    </source>
</evidence>
<feature type="domain" description="AB hydrolase-1" evidence="4">
    <location>
        <begin position="392"/>
        <end position="648"/>
    </location>
</feature>
<accession>A0ABD1CWC8</accession>
<organism evidence="5 6">
    <name type="scientific">Culex pipiens pipiens</name>
    <name type="common">Northern house mosquito</name>
    <dbReference type="NCBI Taxonomy" id="38569"/>
    <lineage>
        <taxon>Eukaryota</taxon>
        <taxon>Metazoa</taxon>
        <taxon>Ecdysozoa</taxon>
        <taxon>Arthropoda</taxon>
        <taxon>Hexapoda</taxon>
        <taxon>Insecta</taxon>
        <taxon>Pterygota</taxon>
        <taxon>Neoptera</taxon>
        <taxon>Endopterygota</taxon>
        <taxon>Diptera</taxon>
        <taxon>Nematocera</taxon>
        <taxon>Culicoidea</taxon>
        <taxon>Culicidae</taxon>
        <taxon>Culicinae</taxon>
        <taxon>Culicini</taxon>
        <taxon>Culex</taxon>
        <taxon>Culex</taxon>
    </lineage>
</organism>
<dbReference type="Proteomes" id="UP001562425">
    <property type="component" value="Unassembled WGS sequence"/>
</dbReference>
<comment type="caution">
    <text evidence="5">The sequence shown here is derived from an EMBL/GenBank/DDBJ whole genome shotgun (WGS) entry which is preliminary data.</text>
</comment>
<keyword evidence="3" id="KW-1133">Transmembrane helix</keyword>
<protein>
    <recommendedName>
        <fullName evidence="4">AB hydrolase-1 domain-containing protein</fullName>
    </recommendedName>
</protein>
<keyword evidence="3" id="KW-0472">Membrane</keyword>
<evidence type="ECO:0000256" key="1">
    <source>
        <dbReference type="ARBA" id="ARBA00008645"/>
    </source>
</evidence>
<evidence type="ECO:0000313" key="5">
    <source>
        <dbReference type="EMBL" id="KAL1380748.1"/>
    </source>
</evidence>
<dbReference type="InterPro" id="IPR050266">
    <property type="entry name" value="AB_hydrolase_sf"/>
</dbReference>
<sequence>MRNSELSDKEVASFRVDNHYSGILGSSITSSKMSHLNAIFRQILLVSPRRAPITALSSRHIHNNQPEAAATLEVEEVRIPVPYGEIAGKWWGPKDVRPIVALHGWQDNAGTFDTLIPMLPQHMSFLALDLPGHGLSSRIPDGMTYHTLDSIYLLKRIMKQYRWNQISLLGHSMGSIVCMVFSAIFRDKVDLYVGIDALKPHIADPEKLAPRLEKRIPQMLLADIRNQEKSEPPSYTFQELVERLHLGTNKSISKEVAPYLLTRNIAESKMYPGKYYFTRDSRLKYSVGTGWDQQVCENSPYYEDKKYFEEYVTLVKQVNPLFELEFVDSTHHLHLTEPAKVAPLITAFLCKHWKKDACSGARRYLVDPEEVRIPVPFGEIAGKWWGPRDVRPVLAIHGWLDNAGTFDTLIPLLPQHASFLAIDLPGHGLSSRIPAGLSYQSMDHVYLIKRIVKHYGWDRVSLLGHSMGSIVSMVYAATFPGQVDLYVGLDCLKSHITEPAEIVRRLEDRIPKGLLADERNRDQAEPPSYTYEELVERLHQGSNKSVSKEVAPYLLNRNIAESTTHPGRFFFTRDSRLKFMHSVSVGWSQQMCLAMAKRMATMPYLFIKATDSPYYEDKKYFDQFVDVVRGVNPLFRLEYVEGGHHVHLSEANKVAPIVSSFLEQYWRRGSQRVAN</sequence>
<dbReference type="PANTHER" id="PTHR43798">
    <property type="entry name" value="MONOACYLGLYCEROL LIPASE"/>
    <property type="match status" value="1"/>
</dbReference>
<dbReference type="GO" id="GO:0016787">
    <property type="term" value="F:hydrolase activity"/>
    <property type="evidence" value="ECO:0007669"/>
    <property type="project" value="UniProtKB-KW"/>
</dbReference>
<keyword evidence="2" id="KW-0378">Hydrolase</keyword>
<feature type="domain" description="AB hydrolase-1" evidence="4">
    <location>
        <begin position="98"/>
        <end position="229"/>
    </location>
</feature>
<reference evidence="5 6" key="1">
    <citation type="submission" date="2024-05" db="EMBL/GenBank/DDBJ databases">
        <title>Culex pipiens pipiens assembly and annotation.</title>
        <authorList>
            <person name="Alout H."/>
            <person name="Durand T."/>
        </authorList>
    </citation>
    <scope>NUCLEOTIDE SEQUENCE [LARGE SCALE GENOMIC DNA]</scope>
    <source>
        <strain evidence="5">HA-2024</strain>
        <tissue evidence="5">Whole body</tissue>
    </source>
</reference>
<evidence type="ECO:0000256" key="2">
    <source>
        <dbReference type="ARBA" id="ARBA00022801"/>
    </source>
</evidence>
<dbReference type="AlphaFoldDB" id="A0ABD1CWC8"/>
<dbReference type="Pfam" id="PF00561">
    <property type="entry name" value="Abhydrolase_1"/>
    <property type="match status" value="2"/>
</dbReference>
<keyword evidence="3" id="KW-0812">Transmembrane</keyword>